<sequence length="95" mass="10551">MEDSLPFDVLEKAGELGFGAIYCDETFGGTGLNRIDASIIFEQLAAGCTSTAAYISIHNMCAWMIGIFFVEFAESTEIKNFRLSYFSRIDSIRKS</sequence>
<gene>
    <name evidence="2" type="ORF">ASIM_LOCUS6377</name>
</gene>
<dbReference type="PANTHER" id="PTHR43831:SF1">
    <property type="entry name" value="ISOBUTYRYL-COA DEHYDROGENASE, MITOCHONDRIAL"/>
    <property type="match status" value="1"/>
</dbReference>
<evidence type="ECO:0000313" key="4">
    <source>
        <dbReference type="WBParaSite" id="ASIM_0000659301-mRNA-1"/>
    </source>
</evidence>
<keyword evidence="3" id="KW-1185">Reference proteome</keyword>
<dbReference type="AlphaFoldDB" id="A0A0M3JG38"/>
<dbReference type="Pfam" id="PF02771">
    <property type="entry name" value="Acyl-CoA_dh_N"/>
    <property type="match status" value="1"/>
</dbReference>
<organism evidence="4">
    <name type="scientific">Anisakis simplex</name>
    <name type="common">Herring worm</name>
    <dbReference type="NCBI Taxonomy" id="6269"/>
    <lineage>
        <taxon>Eukaryota</taxon>
        <taxon>Metazoa</taxon>
        <taxon>Ecdysozoa</taxon>
        <taxon>Nematoda</taxon>
        <taxon>Chromadorea</taxon>
        <taxon>Rhabditida</taxon>
        <taxon>Spirurina</taxon>
        <taxon>Ascaridomorpha</taxon>
        <taxon>Ascaridoidea</taxon>
        <taxon>Anisakidae</taxon>
        <taxon>Anisakis</taxon>
        <taxon>Anisakis simplex complex</taxon>
    </lineage>
</organism>
<dbReference type="SUPFAM" id="SSF56645">
    <property type="entry name" value="Acyl-CoA dehydrogenase NM domain-like"/>
    <property type="match status" value="1"/>
</dbReference>
<accession>A0A0M3JG38</accession>
<dbReference type="WBParaSite" id="ASIM_0000659301-mRNA-1">
    <property type="protein sequence ID" value="ASIM_0000659301-mRNA-1"/>
    <property type="gene ID" value="ASIM_0000659301"/>
</dbReference>
<name>A0A0M3JG38_ANISI</name>
<dbReference type="EMBL" id="UYRR01013784">
    <property type="protein sequence ID" value="VDK26938.1"/>
    <property type="molecule type" value="Genomic_DNA"/>
</dbReference>
<dbReference type="InterPro" id="IPR013786">
    <property type="entry name" value="AcylCoA_DH/ox_N"/>
</dbReference>
<evidence type="ECO:0000313" key="3">
    <source>
        <dbReference type="Proteomes" id="UP000267096"/>
    </source>
</evidence>
<feature type="domain" description="Acyl-CoA dehydrogenase/oxidase N-terminal" evidence="1">
    <location>
        <begin position="3"/>
        <end position="65"/>
    </location>
</feature>
<proteinExistence type="predicted"/>
<reference evidence="4" key="1">
    <citation type="submission" date="2017-02" db="UniProtKB">
        <authorList>
            <consortium name="WormBaseParasite"/>
        </authorList>
    </citation>
    <scope>IDENTIFICATION</scope>
</reference>
<dbReference type="OrthoDB" id="10254877at2759"/>
<dbReference type="GO" id="GO:0005739">
    <property type="term" value="C:mitochondrion"/>
    <property type="evidence" value="ECO:0007669"/>
    <property type="project" value="TreeGrafter"/>
</dbReference>
<evidence type="ECO:0000259" key="1">
    <source>
        <dbReference type="Pfam" id="PF02771"/>
    </source>
</evidence>
<dbReference type="Gene3D" id="1.10.540.10">
    <property type="entry name" value="Acyl-CoA dehydrogenase/oxidase, N-terminal domain"/>
    <property type="match status" value="1"/>
</dbReference>
<protein>
    <submittedName>
        <fullName evidence="4">Acyl-CoA_dh_N domain-containing protein</fullName>
    </submittedName>
</protein>
<dbReference type="Proteomes" id="UP000267096">
    <property type="component" value="Unassembled WGS sequence"/>
</dbReference>
<dbReference type="InterPro" id="IPR037069">
    <property type="entry name" value="AcylCoA_DH/ox_N_sf"/>
</dbReference>
<evidence type="ECO:0000313" key="2">
    <source>
        <dbReference type="EMBL" id="VDK26938.1"/>
    </source>
</evidence>
<dbReference type="InterPro" id="IPR052547">
    <property type="entry name" value="Mito_Isobutyryl-CoADH"/>
</dbReference>
<dbReference type="InterPro" id="IPR009100">
    <property type="entry name" value="AcylCoA_DH/oxidase_NM_dom_sf"/>
</dbReference>
<dbReference type="GO" id="GO:0050660">
    <property type="term" value="F:flavin adenine dinucleotide binding"/>
    <property type="evidence" value="ECO:0007669"/>
    <property type="project" value="InterPro"/>
</dbReference>
<dbReference type="GO" id="GO:0016627">
    <property type="term" value="F:oxidoreductase activity, acting on the CH-CH group of donors"/>
    <property type="evidence" value="ECO:0007669"/>
    <property type="project" value="InterPro"/>
</dbReference>
<reference evidence="2 3" key="2">
    <citation type="submission" date="2018-11" db="EMBL/GenBank/DDBJ databases">
        <authorList>
            <consortium name="Pathogen Informatics"/>
        </authorList>
    </citation>
    <scope>NUCLEOTIDE SEQUENCE [LARGE SCALE GENOMIC DNA]</scope>
</reference>
<dbReference type="PANTHER" id="PTHR43831">
    <property type="entry name" value="ISOBUTYRYL-COA DEHYDROGENASE"/>
    <property type="match status" value="1"/>
</dbReference>